<evidence type="ECO:0000256" key="1">
    <source>
        <dbReference type="ARBA" id="ARBA00008172"/>
    </source>
</evidence>
<keyword evidence="2" id="KW-1277">Toxin-antitoxin system</keyword>
<evidence type="ECO:0000256" key="6">
    <source>
        <dbReference type="ARBA" id="ARBA00030388"/>
    </source>
</evidence>
<dbReference type="RefSeq" id="WP_206577629.1">
    <property type="nucleotide sequence ID" value="NZ_JAFKCT010000002.1"/>
</dbReference>
<comment type="similarity">
    <text evidence="1">Belongs to the YoeB family.</text>
</comment>
<dbReference type="PANTHER" id="PTHR38039:SF1">
    <property type="entry name" value="TOXIN YOEB"/>
    <property type="match status" value="1"/>
</dbReference>
<organism evidence="7 8">
    <name type="scientific">Algoriphagus oliviformis</name>
    <dbReference type="NCBI Taxonomy" id="2811231"/>
    <lineage>
        <taxon>Bacteria</taxon>
        <taxon>Pseudomonadati</taxon>
        <taxon>Bacteroidota</taxon>
        <taxon>Cytophagia</taxon>
        <taxon>Cytophagales</taxon>
        <taxon>Cyclobacteriaceae</taxon>
        <taxon>Algoriphagus</taxon>
    </lineage>
</organism>
<dbReference type="Pfam" id="PF06769">
    <property type="entry name" value="YoeB_toxin"/>
    <property type="match status" value="1"/>
</dbReference>
<gene>
    <name evidence="7" type="ORF">J0A68_07870</name>
</gene>
<keyword evidence="3" id="KW-0540">Nuclease</keyword>
<keyword evidence="4" id="KW-0255">Endonuclease</keyword>
<dbReference type="InterPro" id="IPR035093">
    <property type="entry name" value="RelE/ParE_toxin_dom_sf"/>
</dbReference>
<keyword evidence="5" id="KW-0378">Hydrolase</keyword>
<reference evidence="7 8" key="1">
    <citation type="submission" date="2021-03" db="EMBL/GenBank/DDBJ databases">
        <title>novel species isolated from a fishpond in China.</title>
        <authorList>
            <person name="Lu H."/>
            <person name="Cai Z."/>
        </authorList>
    </citation>
    <scope>NUCLEOTIDE SEQUENCE [LARGE SCALE GENOMIC DNA]</scope>
    <source>
        <strain evidence="7 8">H41</strain>
    </source>
</reference>
<evidence type="ECO:0000256" key="4">
    <source>
        <dbReference type="ARBA" id="ARBA00022759"/>
    </source>
</evidence>
<comment type="caution">
    <text evidence="7">The sequence shown here is derived from an EMBL/GenBank/DDBJ whole genome shotgun (WGS) entry which is preliminary data.</text>
</comment>
<evidence type="ECO:0000313" key="7">
    <source>
        <dbReference type="EMBL" id="MBN7810866.1"/>
    </source>
</evidence>
<evidence type="ECO:0000256" key="5">
    <source>
        <dbReference type="ARBA" id="ARBA00022801"/>
    </source>
</evidence>
<dbReference type="NCBIfam" id="TIGR02116">
    <property type="entry name" value="toxin_Txe_YoeB"/>
    <property type="match status" value="1"/>
</dbReference>
<sequence>MQVAFTDHGWNDYLYWQEHDADVLEKINELIKEIKRNPFKGKGKPEPLKGNLAGYWSRRITGEHRLVYRVQGSGDDQILRIVQARFHY</sequence>
<dbReference type="PANTHER" id="PTHR38039">
    <property type="entry name" value="TOXIN YOEB"/>
    <property type="match status" value="1"/>
</dbReference>
<dbReference type="InterPro" id="IPR009614">
    <property type="entry name" value="YoeB_toxin"/>
</dbReference>
<dbReference type="Gene3D" id="3.30.2310.20">
    <property type="entry name" value="RelE-like"/>
    <property type="match status" value="1"/>
</dbReference>
<evidence type="ECO:0000256" key="2">
    <source>
        <dbReference type="ARBA" id="ARBA00022649"/>
    </source>
</evidence>
<dbReference type="Proteomes" id="UP000664317">
    <property type="component" value="Unassembled WGS sequence"/>
</dbReference>
<name>A0ABS3C2N7_9BACT</name>
<dbReference type="EMBL" id="JAFKCT010000002">
    <property type="protein sequence ID" value="MBN7810866.1"/>
    <property type="molecule type" value="Genomic_DNA"/>
</dbReference>
<dbReference type="SUPFAM" id="SSF143011">
    <property type="entry name" value="RelE-like"/>
    <property type="match status" value="1"/>
</dbReference>
<protein>
    <recommendedName>
        <fullName evidence="6">Putative mRNA interferase YoeB</fullName>
    </recommendedName>
</protein>
<proteinExistence type="inferred from homology"/>
<accession>A0ABS3C2N7</accession>
<evidence type="ECO:0000256" key="3">
    <source>
        <dbReference type="ARBA" id="ARBA00022722"/>
    </source>
</evidence>
<evidence type="ECO:0000313" key="8">
    <source>
        <dbReference type="Proteomes" id="UP000664317"/>
    </source>
</evidence>
<keyword evidence="8" id="KW-1185">Reference proteome</keyword>